<evidence type="ECO:0000256" key="1">
    <source>
        <dbReference type="ARBA" id="ARBA00004316"/>
    </source>
</evidence>
<feature type="compositionally biased region" description="Polar residues" evidence="4">
    <location>
        <begin position="242"/>
        <end position="262"/>
    </location>
</feature>
<dbReference type="EMBL" id="JBAMIC010000010">
    <property type="protein sequence ID" value="KAK7102423.1"/>
    <property type="molecule type" value="Genomic_DNA"/>
</dbReference>
<name>A0AAN9GB36_9CAEN</name>
<comment type="subcellular location">
    <subcellularLocation>
        <location evidence="1">Cell projection</location>
    </subcellularLocation>
</comment>
<feature type="compositionally biased region" description="Polar residues" evidence="4">
    <location>
        <begin position="282"/>
        <end position="296"/>
    </location>
</feature>
<feature type="compositionally biased region" description="Gly residues" evidence="4">
    <location>
        <begin position="690"/>
        <end position="707"/>
    </location>
</feature>
<dbReference type="PROSITE" id="PS50106">
    <property type="entry name" value="PDZ"/>
    <property type="match status" value="2"/>
</dbReference>
<protein>
    <recommendedName>
        <fullName evidence="5">PDZ domain-containing protein</fullName>
    </recommendedName>
</protein>
<feature type="domain" description="PDZ" evidence="5">
    <location>
        <begin position="368"/>
        <end position="438"/>
    </location>
</feature>
<dbReference type="GO" id="GO:0005886">
    <property type="term" value="C:plasma membrane"/>
    <property type="evidence" value="ECO:0007669"/>
    <property type="project" value="TreeGrafter"/>
</dbReference>
<keyword evidence="7" id="KW-1185">Reference proteome</keyword>
<keyword evidence="3" id="KW-0966">Cell projection</keyword>
<evidence type="ECO:0000256" key="3">
    <source>
        <dbReference type="ARBA" id="ARBA00023273"/>
    </source>
</evidence>
<accession>A0AAN9GB36</accession>
<comment type="caution">
    <text evidence="6">The sequence shown here is derived from an EMBL/GenBank/DDBJ whole genome shotgun (WGS) entry which is preliminary data.</text>
</comment>
<feature type="region of interest" description="Disordered" evidence="4">
    <location>
        <begin position="603"/>
        <end position="623"/>
    </location>
</feature>
<sequence length="828" mass="90980">MFRITVPSSVRYGGFTEVLRQVVRRGASTNTWREDNRFRRDLLKSWSGPDVIRSDVIMPAISAPSMRLSRDASLGRNSSSSSELVLKNLAEQLLSEDELWIFKQTLQNLKKIVSFLALTGSGELVLKNLAEQLLSEDELWIFKQTLQHFRVTRSVPSLCTSLRPLITSTERLMLLVELAQHLPTEPLRRDFQKLCTLSFPKYHTFLRYFTPHQVTDGSKVIARDASGQYLVANKTFEKNSYPAMTNGTLTSEPRQDTTSVQGGESGFYSEQDDVSRHGNGRGSVSSRTVTTPSGSAPSTLQRPPRPSSQQPSQSQRTSTTNRQSIGIMNSGPLKILSGSFQSLALKNHRGSFVDPLQGGPGIALHQKRILLARRSDGSLGVGIKGGKEYGTPILVYVIEAGCQAEQEGLNVGDRIIDVNGTDFTNLTHAEAVTLMRNAWNIIMTVESDSASESNGRKSSAALSDDGVAFTELEILVYPSTAGRLGCAVNRDTETGDIIVKSVEKNSAAGKAGLLKGDTILQIDGMVVNTLTERQIATLTNSKRVRLRLKRKIHIERTYTEDSTVLSKSRKDTVMSDDVFSPLDFSSPNPVMDDDMFTFAASTPRNAGRSRSEERILADPQPNGHVIYGQEPGVWRAETSPDIFNQVEGQTAEGSVQRIYRPRTIAVPSSSQQHRHHHQDRNGHSQAPVRNGGGGSGGSGGGGGGGGVYNTMTRGRSQVRQPPPQSPRYTIVYSVRGRSTDTIVHPEVSRRPPSGSAHQSTHSRSTKMRYIRNRSRSREPGSAHNSSGTLSSADRDLLQAVQSGVEKRQRALRLSLYQVPANDDEDWRI</sequence>
<dbReference type="SMART" id="SM00228">
    <property type="entry name" value="PDZ"/>
    <property type="match status" value="2"/>
</dbReference>
<dbReference type="Gene3D" id="1.20.1160.20">
    <property type="match status" value="1"/>
</dbReference>
<dbReference type="SUPFAM" id="SSF50156">
    <property type="entry name" value="PDZ domain-like"/>
    <property type="match status" value="2"/>
</dbReference>
<dbReference type="PANTHER" id="PTHR23116">
    <property type="entry name" value="PDZ DOMAIN CONTAINING WHIRLIN AND HARMONIN-RELATED"/>
    <property type="match status" value="1"/>
</dbReference>
<feature type="region of interest" description="Disordered" evidence="4">
    <location>
        <begin position="666"/>
        <end position="793"/>
    </location>
</feature>
<dbReference type="CDD" id="cd00136">
    <property type="entry name" value="PDZ_canonical"/>
    <property type="match status" value="1"/>
</dbReference>
<dbReference type="PANTHER" id="PTHR23116:SF29">
    <property type="entry name" value="PDZ DOMAIN-CONTAINING PROTEIN 7"/>
    <property type="match status" value="1"/>
</dbReference>
<dbReference type="Proteomes" id="UP001374579">
    <property type="component" value="Unassembled WGS sequence"/>
</dbReference>
<feature type="domain" description="PDZ" evidence="5">
    <location>
        <begin position="473"/>
        <end position="538"/>
    </location>
</feature>
<dbReference type="AlphaFoldDB" id="A0AAN9GB36"/>
<dbReference type="Gene3D" id="2.30.42.10">
    <property type="match status" value="2"/>
</dbReference>
<dbReference type="GO" id="GO:0042995">
    <property type="term" value="C:cell projection"/>
    <property type="evidence" value="ECO:0007669"/>
    <property type="project" value="UniProtKB-SubCell"/>
</dbReference>
<evidence type="ECO:0000256" key="4">
    <source>
        <dbReference type="SAM" id="MobiDB-lite"/>
    </source>
</evidence>
<evidence type="ECO:0000313" key="6">
    <source>
        <dbReference type="EMBL" id="KAK7102423.1"/>
    </source>
</evidence>
<dbReference type="Pfam" id="PF00595">
    <property type="entry name" value="PDZ"/>
    <property type="match status" value="2"/>
</dbReference>
<dbReference type="InterPro" id="IPR051844">
    <property type="entry name" value="USH2_Complex_Protein"/>
</dbReference>
<evidence type="ECO:0000313" key="7">
    <source>
        <dbReference type="Proteomes" id="UP001374579"/>
    </source>
</evidence>
<gene>
    <name evidence="6" type="ORF">V1264_020643</name>
</gene>
<organism evidence="6 7">
    <name type="scientific">Littorina saxatilis</name>
    <dbReference type="NCBI Taxonomy" id="31220"/>
    <lineage>
        <taxon>Eukaryota</taxon>
        <taxon>Metazoa</taxon>
        <taxon>Spiralia</taxon>
        <taxon>Lophotrochozoa</taxon>
        <taxon>Mollusca</taxon>
        <taxon>Gastropoda</taxon>
        <taxon>Caenogastropoda</taxon>
        <taxon>Littorinimorpha</taxon>
        <taxon>Littorinoidea</taxon>
        <taxon>Littorinidae</taxon>
        <taxon>Littorina</taxon>
    </lineage>
</organism>
<feature type="compositionally biased region" description="Low complexity" evidence="4">
    <location>
        <begin position="297"/>
        <end position="324"/>
    </location>
</feature>
<feature type="region of interest" description="Disordered" evidence="4">
    <location>
        <begin position="240"/>
        <end position="328"/>
    </location>
</feature>
<feature type="compositionally biased region" description="Basic residues" evidence="4">
    <location>
        <begin position="763"/>
        <end position="774"/>
    </location>
</feature>
<evidence type="ECO:0000256" key="2">
    <source>
        <dbReference type="ARBA" id="ARBA00022737"/>
    </source>
</evidence>
<dbReference type="InterPro" id="IPR001478">
    <property type="entry name" value="PDZ"/>
</dbReference>
<feature type="compositionally biased region" description="Polar residues" evidence="4">
    <location>
        <begin position="782"/>
        <end position="791"/>
    </location>
</feature>
<dbReference type="InterPro" id="IPR036034">
    <property type="entry name" value="PDZ_sf"/>
</dbReference>
<proteinExistence type="predicted"/>
<evidence type="ECO:0000259" key="5">
    <source>
        <dbReference type="PROSITE" id="PS50106"/>
    </source>
</evidence>
<keyword evidence="2" id="KW-0677">Repeat</keyword>
<reference evidence="6 7" key="1">
    <citation type="submission" date="2024-02" db="EMBL/GenBank/DDBJ databases">
        <title>Chromosome-scale genome assembly of the rough periwinkle Littorina saxatilis.</title>
        <authorList>
            <person name="De Jode A."/>
            <person name="Faria R."/>
            <person name="Formenti G."/>
            <person name="Sims Y."/>
            <person name="Smith T.P."/>
            <person name="Tracey A."/>
            <person name="Wood J.M.D."/>
            <person name="Zagrodzka Z.B."/>
            <person name="Johannesson K."/>
            <person name="Butlin R.K."/>
            <person name="Leder E.H."/>
        </authorList>
    </citation>
    <scope>NUCLEOTIDE SEQUENCE [LARGE SCALE GENOMIC DNA]</scope>
    <source>
        <strain evidence="6">Snail1</strain>
        <tissue evidence="6">Muscle</tissue>
    </source>
</reference>